<dbReference type="Proteomes" id="UP000001261">
    <property type="component" value="Unassembled WGS sequence"/>
</dbReference>
<keyword evidence="1" id="KW-0732">Signal</keyword>
<reference evidence="3" key="2">
    <citation type="journal article" date="2010" name="Genome Res.">
        <title>Population genomic sequencing of Coccidioides fungi reveals recent hybridization and transposon control.</title>
        <authorList>
            <person name="Neafsey D.E."/>
            <person name="Barker B.M."/>
            <person name="Sharpton T.J."/>
            <person name="Stajich J.E."/>
            <person name="Park D.J."/>
            <person name="Whiston E."/>
            <person name="Hung C.-Y."/>
            <person name="McMahan C."/>
            <person name="White J."/>
            <person name="Sykes S."/>
            <person name="Heiman D."/>
            <person name="Young S."/>
            <person name="Zeng Q."/>
            <person name="Abouelleil A."/>
            <person name="Aftuck L."/>
            <person name="Bessette D."/>
            <person name="Brown A."/>
            <person name="FitzGerald M."/>
            <person name="Lui A."/>
            <person name="Macdonald J.P."/>
            <person name="Priest M."/>
            <person name="Orbach M.J."/>
            <person name="Galgiani J.N."/>
            <person name="Kirkland T.N."/>
            <person name="Cole G.T."/>
            <person name="Birren B.W."/>
            <person name="Henn M.R."/>
            <person name="Taylor J.W."/>
            <person name="Rounsley S.D."/>
        </authorList>
    </citation>
    <scope>GENOME REANNOTATION</scope>
    <source>
        <strain evidence="3">RS</strain>
    </source>
</reference>
<reference evidence="3" key="1">
    <citation type="journal article" date="2009" name="Genome Res.">
        <title>Comparative genomic analyses of the human fungal pathogens Coccidioides and their relatives.</title>
        <authorList>
            <person name="Sharpton T.J."/>
            <person name="Stajich J.E."/>
            <person name="Rounsley S.D."/>
            <person name="Gardner M.J."/>
            <person name="Wortman J.R."/>
            <person name="Jordar V.S."/>
            <person name="Maiti R."/>
            <person name="Kodira C.D."/>
            <person name="Neafsey D.E."/>
            <person name="Zeng Q."/>
            <person name="Hung C.-Y."/>
            <person name="McMahan C."/>
            <person name="Muszewska A."/>
            <person name="Grynberg M."/>
            <person name="Mandel M.A."/>
            <person name="Kellner E.M."/>
            <person name="Barker B.M."/>
            <person name="Galgiani J.N."/>
            <person name="Orbach M.J."/>
            <person name="Kirkland T.N."/>
            <person name="Cole G.T."/>
            <person name="Henn M.R."/>
            <person name="Birren B.W."/>
            <person name="Taylor J.W."/>
        </authorList>
    </citation>
    <scope>NUCLEOTIDE SEQUENCE [LARGE SCALE GENOMIC DNA]</scope>
    <source>
        <strain evidence="3">RS</strain>
    </source>
</reference>
<dbReference type="AlphaFoldDB" id="A0A0E1RXW6"/>
<dbReference type="KEGG" id="cim:CIMG_07262"/>
<feature type="chain" id="PRO_5002385677" evidence="1">
    <location>
        <begin position="20"/>
        <end position="55"/>
    </location>
</feature>
<feature type="signal peptide" evidence="1">
    <location>
        <begin position="1"/>
        <end position="19"/>
    </location>
</feature>
<organism evidence="2 3">
    <name type="scientific">Coccidioides immitis (strain RS)</name>
    <name type="common">Valley fever fungus</name>
    <dbReference type="NCBI Taxonomy" id="246410"/>
    <lineage>
        <taxon>Eukaryota</taxon>
        <taxon>Fungi</taxon>
        <taxon>Dikarya</taxon>
        <taxon>Ascomycota</taxon>
        <taxon>Pezizomycotina</taxon>
        <taxon>Eurotiomycetes</taxon>
        <taxon>Eurotiomycetidae</taxon>
        <taxon>Onygenales</taxon>
        <taxon>Onygenaceae</taxon>
        <taxon>Coccidioides</taxon>
    </lineage>
</organism>
<dbReference type="GeneID" id="4562341"/>
<dbReference type="OMA" id="QRWCLRV"/>
<accession>A0A0E1RXW6</accession>
<dbReference type="EMBL" id="GG704912">
    <property type="protein sequence ID" value="EAS31783.2"/>
    <property type="molecule type" value="Genomic_DNA"/>
</dbReference>
<proteinExistence type="predicted"/>
<name>A0A0E1RXW6_COCIM</name>
<keyword evidence="3" id="KW-1185">Reference proteome</keyword>
<protein>
    <submittedName>
        <fullName evidence="2">Uncharacterized protein</fullName>
    </submittedName>
</protein>
<gene>
    <name evidence="2" type="ORF">CIMG_07262</name>
</gene>
<dbReference type="InParanoid" id="A0A0E1RXW6"/>
<dbReference type="VEuPathDB" id="FungiDB:CIMG_07262"/>
<sequence length="55" mass="5959">MKLVALIFTVAAISAIVPALPMPTERATRLAAGTTRDETTNPIHQRWCLRVGVPC</sequence>
<evidence type="ECO:0000256" key="1">
    <source>
        <dbReference type="SAM" id="SignalP"/>
    </source>
</evidence>
<evidence type="ECO:0000313" key="2">
    <source>
        <dbReference type="EMBL" id="EAS31783.2"/>
    </source>
</evidence>
<evidence type="ECO:0000313" key="3">
    <source>
        <dbReference type="Proteomes" id="UP000001261"/>
    </source>
</evidence>
<dbReference type="RefSeq" id="XP_001243366.2">
    <property type="nucleotide sequence ID" value="XM_001243365.2"/>
</dbReference>